<protein>
    <submittedName>
        <fullName evidence="9">Lysosomal-associated transmembrane protein 5 isoform X1</fullName>
    </submittedName>
</protein>
<gene>
    <name evidence="9" type="primary">LAPTM5</name>
</gene>
<evidence type="ECO:0000256" key="1">
    <source>
        <dbReference type="ARBA" id="ARBA00004127"/>
    </source>
</evidence>
<keyword evidence="4 7" id="KW-0812">Transmembrane</keyword>
<evidence type="ECO:0000256" key="7">
    <source>
        <dbReference type="SAM" id="Phobius"/>
    </source>
</evidence>
<dbReference type="GeneID" id="117364584"/>
<evidence type="ECO:0000256" key="4">
    <source>
        <dbReference type="ARBA" id="ARBA00022692"/>
    </source>
</evidence>
<evidence type="ECO:0000256" key="5">
    <source>
        <dbReference type="ARBA" id="ARBA00022989"/>
    </source>
</evidence>
<dbReference type="KEGG" id="gsh:117364584"/>
<dbReference type="InterPro" id="IPR051115">
    <property type="entry name" value="LAPTM_transporter"/>
</dbReference>
<comment type="similarity">
    <text evidence="2">Belongs to the LAPTM4/LAPTM5 transporter family.</text>
</comment>
<evidence type="ECO:0000313" key="9">
    <source>
        <dbReference type="RefSeq" id="XP_033809818.1"/>
    </source>
</evidence>
<dbReference type="FunCoup" id="A0A6P8RXE1">
    <property type="interactions" value="251"/>
</dbReference>
<dbReference type="Pfam" id="PF03821">
    <property type="entry name" value="Mtp"/>
    <property type="match status" value="1"/>
</dbReference>
<dbReference type="InParanoid" id="A0A6P8RXE1"/>
<dbReference type="RefSeq" id="XP_033809818.1">
    <property type="nucleotide sequence ID" value="XM_033953927.1"/>
</dbReference>
<dbReference type="GO" id="GO:0005765">
    <property type="term" value="C:lysosomal membrane"/>
    <property type="evidence" value="ECO:0007669"/>
    <property type="project" value="TreeGrafter"/>
</dbReference>
<dbReference type="GO" id="GO:0012505">
    <property type="term" value="C:endomembrane system"/>
    <property type="evidence" value="ECO:0007669"/>
    <property type="project" value="UniProtKB-SubCell"/>
</dbReference>
<dbReference type="AlphaFoldDB" id="A0A6P8RXE1"/>
<dbReference type="InterPro" id="IPR018396">
    <property type="entry name" value="LAPTM_4A/5"/>
</dbReference>
<dbReference type="Proteomes" id="UP000515159">
    <property type="component" value="Chromosome 8"/>
</dbReference>
<keyword evidence="3" id="KW-0813">Transport</keyword>
<keyword evidence="5 7" id="KW-1133">Transmembrane helix</keyword>
<comment type="subcellular location">
    <subcellularLocation>
        <location evidence="1">Endomembrane system</location>
        <topology evidence="1">Multi-pass membrane protein</topology>
    </subcellularLocation>
</comment>
<organism evidence="8 9">
    <name type="scientific">Geotrypetes seraphini</name>
    <name type="common">Gaboon caecilian</name>
    <name type="synonym">Caecilia seraphini</name>
    <dbReference type="NCBI Taxonomy" id="260995"/>
    <lineage>
        <taxon>Eukaryota</taxon>
        <taxon>Metazoa</taxon>
        <taxon>Chordata</taxon>
        <taxon>Craniata</taxon>
        <taxon>Vertebrata</taxon>
        <taxon>Euteleostomi</taxon>
        <taxon>Amphibia</taxon>
        <taxon>Gymnophiona</taxon>
        <taxon>Geotrypetes</taxon>
    </lineage>
</organism>
<dbReference type="PANTHER" id="PTHR12479">
    <property type="entry name" value="LYSOSOMAL-ASSOCIATED TRANSMEMBRANE PROTEIN"/>
    <property type="match status" value="1"/>
</dbReference>
<proteinExistence type="inferred from homology"/>
<dbReference type="CTD" id="7805"/>
<feature type="transmembrane region" description="Helical" evidence="7">
    <location>
        <begin position="92"/>
        <end position="116"/>
    </location>
</feature>
<evidence type="ECO:0000256" key="6">
    <source>
        <dbReference type="ARBA" id="ARBA00023136"/>
    </source>
</evidence>
<evidence type="ECO:0000256" key="3">
    <source>
        <dbReference type="ARBA" id="ARBA00022448"/>
    </source>
</evidence>
<feature type="transmembrane region" description="Helical" evidence="7">
    <location>
        <begin position="137"/>
        <end position="158"/>
    </location>
</feature>
<sequence length="260" mass="29570">MASRTPKEHLKCCCCFSLRRSMAALAMYHMSMSVLFLIEHALEVANGKRECKVSSNLYYKIAGIASGFLLIILLFLISATLLYGVLKNREHLFIPFMALQIMDICLSTLTLCSYYMHIPIFVKVTSVKHLTRRSWSPFLALQVLDFCLILLTLCSSYMEIPSYLNFQSMNHMNYFPNEKIPASDSTKILVFLTFLILVVLAFKVHMLQCVWRCFRYIKASKKAKVKVAPDICAAEKILPPSYEEALTLPSKEPPPPYAAA</sequence>
<dbReference type="InterPro" id="IPR004687">
    <property type="entry name" value="LAPTM4/5"/>
</dbReference>
<dbReference type="OrthoDB" id="8733516at2759"/>
<evidence type="ECO:0000313" key="8">
    <source>
        <dbReference type="Proteomes" id="UP000515159"/>
    </source>
</evidence>
<feature type="transmembrane region" description="Helical" evidence="7">
    <location>
        <begin position="188"/>
        <end position="214"/>
    </location>
</feature>
<accession>A0A6P8RXE1</accession>
<name>A0A6P8RXE1_GEOSA</name>
<keyword evidence="6 7" id="KW-0472">Membrane</keyword>
<keyword evidence="8" id="KW-1185">Reference proteome</keyword>
<dbReference type="PANTHER" id="PTHR12479:SF2">
    <property type="entry name" value="LYSOSOMAL-ASSOCIATED TRANSMEMBRANE PROTEIN 5"/>
    <property type="match status" value="1"/>
</dbReference>
<feature type="transmembrane region" description="Helical" evidence="7">
    <location>
        <begin position="57"/>
        <end position="86"/>
    </location>
</feature>
<reference evidence="9" key="1">
    <citation type="submission" date="2025-08" db="UniProtKB">
        <authorList>
            <consortium name="RefSeq"/>
        </authorList>
    </citation>
    <scope>IDENTIFICATION</scope>
</reference>
<dbReference type="NCBIfam" id="TIGR00799">
    <property type="entry name" value="mtp"/>
    <property type="match status" value="1"/>
</dbReference>
<evidence type="ECO:0000256" key="2">
    <source>
        <dbReference type="ARBA" id="ARBA00010076"/>
    </source>
</evidence>